<dbReference type="GO" id="GO:0016787">
    <property type="term" value="F:hydrolase activity"/>
    <property type="evidence" value="ECO:0007669"/>
    <property type="project" value="UniProtKB-KW"/>
</dbReference>
<dbReference type="Pfam" id="PF07683">
    <property type="entry name" value="CobW_C"/>
    <property type="match status" value="1"/>
</dbReference>
<keyword evidence="1" id="KW-0547">Nucleotide-binding</keyword>
<keyword evidence="10" id="KW-1185">Reference proteome</keyword>
<proteinExistence type="inferred from homology"/>
<evidence type="ECO:0000256" key="2">
    <source>
        <dbReference type="ARBA" id="ARBA00022801"/>
    </source>
</evidence>
<dbReference type="SUPFAM" id="SSF52540">
    <property type="entry name" value="P-loop containing nucleoside triphosphate hydrolases"/>
    <property type="match status" value="1"/>
</dbReference>
<dbReference type="Pfam" id="PF02492">
    <property type="entry name" value="cobW"/>
    <property type="match status" value="1"/>
</dbReference>
<dbReference type="CDD" id="cd03112">
    <property type="entry name" value="CobW-like"/>
    <property type="match status" value="1"/>
</dbReference>
<evidence type="ECO:0000256" key="5">
    <source>
        <dbReference type="ARBA" id="ARBA00049117"/>
    </source>
</evidence>
<dbReference type="Gene3D" id="3.30.1220.10">
    <property type="entry name" value="CobW-like, C-terminal domain"/>
    <property type="match status" value="1"/>
</dbReference>
<evidence type="ECO:0000313" key="9">
    <source>
        <dbReference type="EMBL" id="KAL3758614.1"/>
    </source>
</evidence>
<evidence type="ECO:0000256" key="3">
    <source>
        <dbReference type="ARBA" id="ARBA00023186"/>
    </source>
</evidence>
<keyword evidence="3" id="KW-0143">Chaperone</keyword>
<dbReference type="InterPro" id="IPR051927">
    <property type="entry name" value="Zn_Chap_cDPG_Synth"/>
</dbReference>
<feature type="chain" id="PRO_5044863217" description="CobW C-terminal domain-containing protein" evidence="7">
    <location>
        <begin position="30"/>
        <end position="677"/>
    </location>
</feature>
<dbReference type="InterPro" id="IPR027417">
    <property type="entry name" value="P-loop_NTPase"/>
</dbReference>
<comment type="similarity">
    <text evidence="4">Belongs to the SIMIBI class G3E GTPase family. ZNG1 subfamily.</text>
</comment>
<dbReference type="Proteomes" id="UP001530293">
    <property type="component" value="Unassembled WGS sequence"/>
</dbReference>
<dbReference type="SUPFAM" id="SSF90002">
    <property type="entry name" value="Hypothetical protein YjiA, C-terminal domain"/>
    <property type="match status" value="1"/>
</dbReference>
<gene>
    <name evidence="9" type="ORF">ACHAWU_008368</name>
</gene>
<evidence type="ECO:0000259" key="8">
    <source>
        <dbReference type="SMART" id="SM00833"/>
    </source>
</evidence>
<dbReference type="EMBL" id="JALLBG020000228">
    <property type="protein sequence ID" value="KAL3758614.1"/>
    <property type="molecule type" value="Genomic_DNA"/>
</dbReference>
<dbReference type="AlphaFoldDB" id="A0ABD3M3Q2"/>
<dbReference type="InterPro" id="IPR036627">
    <property type="entry name" value="CobW-likC_sf"/>
</dbReference>
<feature type="compositionally biased region" description="Basic and acidic residues" evidence="6">
    <location>
        <begin position="385"/>
        <end position="409"/>
    </location>
</feature>
<evidence type="ECO:0000256" key="6">
    <source>
        <dbReference type="SAM" id="MobiDB-lite"/>
    </source>
</evidence>
<dbReference type="InterPro" id="IPR011629">
    <property type="entry name" value="CobW-like_C"/>
</dbReference>
<feature type="compositionally biased region" description="Basic and acidic residues" evidence="6">
    <location>
        <begin position="364"/>
        <end position="376"/>
    </location>
</feature>
<comment type="caution">
    <text evidence="9">The sequence shown here is derived from an EMBL/GenBank/DDBJ whole genome shotgun (WGS) entry which is preliminary data.</text>
</comment>
<sequence>MSLRFPAFHRGAALLLLLMNAVPKNAVDAFRFRLPAITSSRSGNKPSALIAGFNIGIFPQTSLAFSATSGYNTIFSTINTRNAAAGVISATFIRRFGGVAMRASTSTVDETKTGKIPIVILGGFLGAGKTTALKRLLENTEGIKVGTIVNDVASVNIDAKLLSNPMNVGGSGEGGKSGTVGKGSVSGTVELQNGCACCSLSDELLTSVSDLMEGRDLDVIVVELSGVADPAAVRQNWDQAVSDRHPATLSADLNRIVTIVDSHTFGTDWMTWDTAGKRSWAEEGDECAGSRQVPELLAEQVEAADVVILNKIDLSDGEQLDTAKVVVRSLNKNAEVFETKFGELSPTQIIGNFAKSIEETNAGHSHEHSSYDEHTCSDPGCSDASHSHSHEHSSSVESTSHNHDNKSCEDSGCSDSSHSHNHDHQSCEDPGCSDSSHSHSHEHDEACSDPGCSDSSHSHSHNHDEGCGDPNCSDPSHSHSHDHKATTTANLGISNFVYKKSRPFDPKKLQRLLMSWPIPVMEELKLADLEQELAKQEGTKEKSPFVGVLRSKGFAWVAPSIMKGAYNDLDRHDNVLYWSHAGKHFGLKESGNWWASIGKEAMKELFEGNMEEYDRIIREDFVSGEWGDRRQEIVFIGANLDEKSITESLDNCICTDEQMAEYKQAILDAIAEYYESK</sequence>
<keyword evidence="2" id="KW-0378">Hydrolase</keyword>
<feature type="compositionally biased region" description="Basic and acidic residues" evidence="6">
    <location>
        <begin position="417"/>
        <end position="427"/>
    </location>
</feature>
<name>A0ABD3M3Q2_9STRA</name>
<feature type="region of interest" description="Disordered" evidence="6">
    <location>
        <begin position="362"/>
        <end position="485"/>
    </location>
</feature>
<feature type="signal peptide" evidence="7">
    <location>
        <begin position="1"/>
        <end position="29"/>
    </location>
</feature>
<feature type="compositionally biased region" description="Basic and acidic residues" evidence="6">
    <location>
        <begin position="476"/>
        <end position="485"/>
    </location>
</feature>
<organism evidence="9 10">
    <name type="scientific">Discostella pseudostelligera</name>
    <dbReference type="NCBI Taxonomy" id="259834"/>
    <lineage>
        <taxon>Eukaryota</taxon>
        <taxon>Sar</taxon>
        <taxon>Stramenopiles</taxon>
        <taxon>Ochrophyta</taxon>
        <taxon>Bacillariophyta</taxon>
        <taxon>Coscinodiscophyceae</taxon>
        <taxon>Thalassiosirophycidae</taxon>
        <taxon>Stephanodiscales</taxon>
        <taxon>Stephanodiscaceae</taxon>
        <taxon>Discostella</taxon>
    </lineage>
</organism>
<evidence type="ECO:0000256" key="4">
    <source>
        <dbReference type="ARBA" id="ARBA00034320"/>
    </source>
</evidence>
<comment type="catalytic activity">
    <reaction evidence="5">
        <text>GTP + H2O = GDP + phosphate + H(+)</text>
        <dbReference type="Rhea" id="RHEA:19669"/>
        <dbReference type="ChEBI" id="CHEBI:15377"/>
        <dbReference type="ChEBI" id="CHEBI:15378"/>
        <dbReference type="ChEBI" id="CHEBI:37565"/>
        <dbReference type="ChEBI" id="CHEBI:43474"/>
        <dbReference type="ChEBI" id="CHEBI:58189"/>
    </reaction>
    <physiologicalReaction direction="left-to-right" evidence="5">
        <dbReference type="Rhea" id="RHEA:19670"/>
    </physiologicalReaction>
</comment>
<evidence type="ECO:0000313" key="10">
    <source>
        <dbReference type="Proteomes" id="UP001530293"/>
    </source>
</evidence>
<evidence type="ECO:0000256" key="1">
    <source>
        <dbReference type="ARBA" id="ARBA00022741"/>
    </source>
</evidence>
<feature type="compositionally biased region" description="Basic and acidic residues" evidence="6">
    <location>
        <begin position="436"/>
        <end position="446"/>
    </location>
</feature>
<feature type="domain" description="CobW C-terminal" evidence="8">
    <location>
        <begin position="493"/>
        <end position="653"/>
    </location>
</feature>
<dbReference type="InterPro" id="IPR003495">
    <property type="entry name" value="CobW/HypB/UreG_nucleotide-bd"/>
</dbReference>
<accession>A0ABD3M3Q2</accession>
<dbReference type="GO" id="GO:0000166">
    <property type="term" value="F:nucleotide binding"/>
    <property type="evidence" value="ECO:0007669"/>
    <property type="project" value="UniProtKB-KW"/>
</dbReference>
<evidence type="ECO:0000256" key="7">
    <source>
        <dbReference type="SAM" id="SignalP"/>
    </source>
</evidence>
<dbReference type="Gene3D" id="3.40.50.300">
    <property type="entry name" value="P-loop containing nucleotide triphosphate hydrolases"/>
    <property type="match status" value="1"/>
</dbReference>
<dbReference type="PANTHER" id="PTHR43603:SF1">
    <property type="entry name" value="ZINC-REGULATED GTPASE METALLOPROTEIN ACTIVATOR 1"/>
    <property type="match status" value="1"/>
</dbReference>
<protein>
    <recommendedName>
        <fullName evidence="8">CobW C-terminal domain-containing protein</fullName>
    </recommendedName>
</protein>
<dbReference type="SMART" id="SM00833">
    <property type="entry name" value="CobW_C"/>
    <property type="match status" value="1"/>
</dbReference>
<keyword evidence="7" id="KW-0732">Signal</keyword>
<reference evidence="9 10" key="1">
    <citation type="submission" date="2024-10" db="EMBL/GenBank/DDBJ databases">
        <title>Updated reference genomes for cyclostephanoid diatoms.</title>
        <authorList>
            <person name="Roberts W.R."/>
            <person name="Alverson A.J."/>
        </authorList>
    </citation>
    <scope>NUCLEOTIDE SEQUENCE [LARGE SCALE GENOMIC DNA]</scope>
    <source>
        <strain evidence="9 10">AJA232-27</strain>
    </source>
</reference>
<dbReference type="PANTHER" id="PTHR43603">
    <property type="entry name" value="COBW DOMAIN-CONTAINING PROTEIN DDB_G0274527"/>
    <property type="match status" value="1"/>
</dbReference>